<feature type="domain" description="GGDEF" evidence="5">
    <location>
        <begin position="435"/>
        <end position="568"/>
    </location>
</feature>
<dbReference type="SUPFAM" id="SSF55785">
    <property type="entry name" value="PYP-like sensor domain (PAS domain)"/>
    <property type="match status" value="2"/>
</dbReference>
<keyword evidence="7" id="KW-1185">Reference proteome</keyword>
<dbReference type="PROSITE" id="PS50113">
    <property type="entry name" value="PAC"/>
    <property type="match status" value="1"/>
</dbReference>
<feature type="domain" description="PAS" evidence="2">
    <location>
        <begin position="161"/>
        <end position="216"/>
    </location>
</feature>
<dbReference type="InterPro" id="IPR052155">
    <property type="entry name" value="Biofilm_reg_signaling"/>
</dbReference>
<dbReference type="InterPro" id="IPR001633">
    <property type="entry name" value="EAL_dom"/>
</dbReference>
<evidence type="ECO:0000259" key="5">
    <source>
        <dbReference type="PROSITE" id="PS50887"/>
    </source>
</evidence>
<gene>
    <name evidence="6" type="ORF">UN63_13925</name>
</gene>
<comment type="caution">
    <text evidence="6">The sequence shown here is derived from an EMBL/GenBank/DDBJ whole genome shotgun (WGS) entry which is preliminary data.</text>
</comment>
<dbReference type="InterPro" id="IPR035919">
    <property type="entry name" value="EAL_sf"/>
</dbReference>
<dbReference type="SUPFAM" id="SSF141868">
    <property type="entry name" value="EAL domain-like"/>
    <property type="match status" value="1"/>
</dbReference>
<dbReference type="Gene3D" id="3.30.70.270">
    <property type="match status" value="1"/>
</dbReference>
<dbReference type="CDD" id="cd01949">
    <property type="entry name" value="GGDEF"/>
    <property type="match status" value="1"/>
</dbReference>
<dbReference type="PANTHER" id="PTHR44757">
    <property type="entry name" value="DIGUANYLATE CYCLASE DGCP"/>
    <property type="match status" value="1"/>
</dbReference>
<dbReference type="Pfam" id="PF00563">
    <property type="entry name" value="EAL"/>
    <property type="match status" value="1"/>
</dbReference>
<dbReference type="Proteomes" id="UP000242231">
    <property type="component" value="Unassembled WGS sequence"/>
</dbReference>
<dbReference type="Pfam" id="PF00990">
    <property type="entry name" value="GGDEF"/>
    <property type="match status" value="1"/>
</dbReference>
<evidence type="ECO:0000259" key="4">
    <source>
        <dbReference type="PROSITE" id="PS50883"/>
    </source>
</evidence>
<dbReference type="InterPro" id="IPR000014">
    <property type="entry name" value="PAS"/>
</dbReference>
<dbReference type="AlphaFoldDB" id="A0A2P5TJF4"/>
<dbReference type="SMART" id="SM00091">
    <property type="entry name" value="PAS"/>
    <property type="match status" value="2"/>
</dbReference>
<evidence type="ECO:0000256" key="1">
    <source>
        <dbReference type="ARBA" id="ARBA00001946"/>
    </source>
</evidence>
<dbReference type="Gene3D" id="3.30.450.20">
    <property type="entry name" value="PAS domain"/>
    <property type="match status" value="2"/>
</dbReference>
<dbReference type="GO" id="GO:0006355">
    <property type="term" value="P:regulation of DNA-templated transcription"/>
    <property type="evidence" value="ECO:0007669"/>
    <property type="project" value="InterPro"/>
</dbReference>
<dbReference type="PANTHER" id="PTHR44757:SF2">
    <property type="entry name" value="BIOFILM ARCHITECTURE MAINTENANCE PROTEIN MBAA"/>
    <property type="match status" value="1"/>
</dbReference>
<evidence type="ECO:0000259" key="2">
    <source>
        <dbReference type="PROSITE" id="PS50112"/>
    </source>
</evidence>
<dbReference type="CDD" id="cd01948">
    <property type="entry name" value="EAL"/>
    <property type="match status" value="1"/>
</dbReference>
<reference evidence="7" key="1">
    <citation type="submission" date="2016-11" db="EMBL/GenBank/DDBJ databases">
        <authorList>
            <person name="Sisinthy S."/>
            <person name="Ara S."/>
            <person name="Gundlapally S.R."/>
        </authorList>
    </citation>
    <scope>NUCLEOTIDE SEQUENCE [LARGE SCALE GENOMIC DNA]</scope>
    <source>
        <strain evidence="7">V1-41</strain>
    </source>
</reference>
<dbReference type="SMART" id="SM00086">
    <property type="entry name" value="PAC"/>
    <property type="match status" value="1"/>
</dbReference>
<evidence type="ECO:0000259" key="3">
    <source>
        <dbReference type="PROSITE" id="PS50113"/>
    </source>
</evidence>
<dbReference type="Gene3D" id="3.20.20.450">
    <property type="entry name" value="EAL domain"/>
    <property type="match status" value="1"/>
</dbReference>
<dbReference type="InterPro" id="IPR000700">
    <property type="entry name" value="PAS-assoc_C"/>
</dbReference>
<dbReference type="PROSITE" id="PS50883">
    <property type="entry name" value="EAL"/>
    <property type="match status" value="1"/>
</dbReference>
<dbReference type="CDD" id="cd00130">
    <property type="entry name" value="PAS"/>
    <property type="match status" value="1"/>
</dbReference>
<accession>A0A2P5TJF4</accession>
<evidence type="ECO:0000313" key="6">
    <source>
        <dbReference type="EMBL" id="PPL15045.1"/>
    </source>
</evidence>
<dbReference type="FunFam" id="3.30.70.270:FF:000001">
    <property type="entry name" value="Diguanylate cyclase domain protein"/>
    <property type="match status" value="1"/>
</dbReference>
<dbReference type="Pfam" id="PF00989">
    <property type="entry name" value="PAS"/>
    <property type="match status" value="2"/>
</dbReference>
<dbReference type="PROSITE" id="PS50887">
    <property type="entry name" value="GGDEF"/>
    <property type="match status" value="1"/>
</dbReference>
<dbReference type="InterPro" id="IPR001610">
    <property type="entry name" value="PAC"/>
</dbReference>
<dbReference type="PROSITE" id="PS50112">
    <property type="entry name" value="PAS"/>
    <property type="match status" value="2"/>
</dbReference>
<dbReference type="SMART" id="SM00052">
    <property type="entry name" value="EAL"/>
    <property type="match status" value="1"/>
</dbReference>
<feature type="domain" description="PAS" evidence="2">
    <location>
        <begin position="278"/>
        <end position="348"/>
    </location>
</feature>
<dbReference type="NCBIfam" id="TIGR00229">
    <property type="entry name" value="sensory_box"/>
    <property type="match status" value="2"/>
</dbReference>
<feature type="domain" description="EAL" evidence="4">
    <location>
        <begin position="577"/>
        <end position="831"/>
    </location>
</feature>
<dbReference type="InterPro" id="IPR035965">
    <property type="entry name" value="PAS-like_dom_sf"/>
</dbReference>
<dbReference type="InterPro" id="IPR029787">
    <property type="entry name" value="Nucleotide_cyclase"/>
</dbReference>
<dbReference type="NCBIfam" id="TIGR00254">
    <property type="entry name" value="GGDEF"/>
    <property type="match status" value="1"/>
</dbReference>
<dbReference type="InterPro" id="IPR043128">
    <property type="entry name" value="Rev_trsase/Diguanyl_cyclase"/>
</dbReference>
<protein>
    <submittedName>
        <fullName evidence="6">PAS domain S-box protein</fullName>
    </submittedName>
</protein>
<dbReference type="OrthoDB" id="8553030at2"/>
<name>A0A2P5TJF4_9GAMM</name>
<comment type="cofactor">
    <cofactor evidence="1">
        <name>Mg(2+)</name>
        <dbReference type="ChEBI" id="CHEBI:18420"/>
    </cofactor>
</comment>
<dbReference type="SMART" id="SM00267">
    <property type="entry name" value="GGDEF"/>
    <property type="match status" value="1"/>
</dbReference>
<proteinExistence type="predicted"/>
<sequence>MRLNQDQDELPNRTADVSTEEASDWHPLCVQAANEAGAALACFVFFQGDQQAPAQKVGNRFRFTWQDEHYMAVWEQQRFYCALTGSDIGLNTNTSSHYLAVPVSRGRLRGLMLLEYPEPPAALSPPRRRALDILADHGALLWRERELNAHHRKREGSSRRLLSRLKALFNQAPILVNGFSAEGRCILWNDECERVFGWSFDELRQHPAPVSLFYPDPEEQRQVMESFCTHTSSEFREWRPFERAGRRLTMQWANIMLPNGDMLCVGHDISAQKDIGNRQRLAASVFESSYDGIMLTDANNHITHVNPAFTRITGYLPEEIVGRSPDLLRTEENADDFADEVRRHLENRDYWQGECRSRRKNGEVYSLLLAVSVIRDDDGQVLHHAAIFSDITYMKEHEAELKRQACHDVLTRIPNRLLFGELLERAISSAVRNEGKLAVCYLDLDGFKQINDSLGHAAGDRLLIEISKRLGLITRSCDALARLGGDEFALLFTGLHNDLECDEILERVLVVIREPLELDGQQVRVSASIGVALYPQDAEDAELLLRYADQAMYQAKKQGKNTYVFFDAEMHQQEHQRQQQLTQLIHAFRQGEFLLYYQPKIDLFSRQMIGMEALLRWQHPERGIVAPAEFLSIIIGSAMEFELGRWVIEQVLEQMTHWCRQGLKYRISFNVSAGQLMHPDFIDELSRLLNQHPEVSPSLLELEFQESAVLTDLHGAVAVLERCRQLGLSISFDNFGTGYSSLSHLNRLPVDIIKIDRSFICDLLSNAHDVSMVESVVQLAAALRMSVIAEGMEKSEQGERLLQLGCHYVQGYGISRPMPAEQVGVWLQGWNDKLPPH</sequence>
<dbReference type="InterPro" id="IPR013767">
    <property type="entry name" value="PAS_fold"/>
</dbReference>
<dbReference type="InterPro" id="IPR000160">
    <property type="entry name" value="GGDEF_dom"/>
</dbReference>
<dbReference type="GO" id="GO:0003824">
    <property type="term" value="F:catalytic activity"/>
    <property type="evidence" value="ECO:0007669"/>
    <property type="project" value="UniProtKB-ARBA"/>
</dbReference>
<feature type="domain" description="PAC" evidence="3">
    <location>
        <begin position="351"/>
        <end position="403"/>
    </location>
</feature>
<dbReference type="EMBL" id="MPZM01000041">
    <property type="protein sequence ID" value="PPL15045.1"/>
    <property type="molecule type" value="Genomic_DNA"/>
</dbReference>
<dbReference type="SUPFAM" id="SSF55073">
    <property type="entry name" value="Nucleotide cyclase"/>
    <property type="match status" value="1"/>
</dbReference>
<organism evidence="6 7">
    <name type="scientific">Oceanisphaera arctica</name>
    <dbReference type="NCBI Taxonomy" id="641510"/>
    <lineage>
        <taxon>Bacteria</taxon>
        <taxon>Pseudomonadati</taxon>
        <taxon>Pseudomonadota</taxon>
        <taxon>Gammaproteobacteria</taxon>
        <taxon>Aeromonadales</taxon>
        <taxon>Aeromonadaceae</taxon>
        <taxon>Oceanisphaera</taxon>
    </lineage>
</organism>
<evidence type="ECO:0000313" key="7">
    <source>
        <dbReference type="Proteomes" id="UP000242231"/>
    </source>
</evidence>